<feature type="chain" id="PRO_5036936768" description="Large membrane protein" evidence="1">
    <location>
        <begin position="22"/>
        <end position="485"/>
    </location>
</feature>
<comment type="caution">
    <text evidence="2">The sequence shown here is derived from an EMBL/GenBank/DDBJ whole genome shotgun (WGS) entry which is preliminary data.</text>
</comment>
<accession>A0A940RXF8</accession>
<evidence type="ECO:0000256" key="1">
    <source>
        <dbReference type="SAM" id="SignalP"/>
    </source>
</evidence>
<dbReference type="Proteomes" id="UP000670475">
    <property type="component" value="Unassembled WGS sequence"/>
</dbReference>
<dbReference type="EMBL" id="JAGIQL010000107">
    <property type="protein sequence ID" value="MBP0460281.1"/>
    <property type="molecule type" value="Genomic_DNA"/>
</dbReference>
<feature type="signal peptide" evidence="1">
    <location>
        <begin position="1"/>
        <end position="21"/>
    </location>
</feature>
<reference evidence="2" key="1">
    <citation type="submission" date="2021-03" db="EMBL/GenBank/DDBJ databases">
        <title>Whole genome sequence of Streptomyces bomunensis MMS17-BM035.</title>
        <authorList>
            <person name="Lee J.H."/>
        </authorList>
    </citation>
    <scope>NUCLEOTIDE SEQUENCE</scope>
    <source>
        <strain evidence="2">MMS17-BM035</strain>
    </source>
</reference>
<evidence type="ECO:0008006" key="4">
    <source>
        <dbReference type="Google" id="ProtNLM"/>
    </source>
</evidence>
<evidence type="ECO:0000313" key="2">
    <source>
        <dbReference type="EMBL" id="MBP0460281.1"/>
    </source>
</evidence>
<dbReference type="AlphaFoldDB" id="A0A940RXF8"/>
<protein>
    <recommendedName>
        <fullName evidence="4">Large membrane protein</fullName>
    </recommendedName>
</protein>
<sequence length="485" mass="47616">MASVVAAVLVVAGGGTYLAVAADGGGGGSPQALPTLRVGDPPERIKVNGPVNVVSEPPRGIAPGEPDPRGTLYRVSGPLPAGPDKAPVYDRGADVTKARVAALAKALGVSGAPRSSGDAWLAGTAADGGGPLLRVQKKAPGAWTFSRYSPTGGDNCGKGKPCTGSTSLVHGGGAVDRVGGGGVGGGGGAVSEDAAKQAAAPVLKALGQGGARVDASRLLGAVRVVDADPLVDGLPTYGWTTGLQVGPDGRVESGGGELALPEAGTSYPAISATAALKALNLAASGAGPGAGCATSAPVIHGPVTGAEAGPAAPACTASTPEVPKAPQQRTVPVDKVEFGLAARAVNGRLALVPSWLFTVEPGGGSPAYRVTQTAVAPAYLRSAPPHGMKPGGGTGASGASSLSYTTHGRDLTLRFYGGVCGEYTLSADESGAAVKVRLQKPTPKPGQECMALAKRLTKTVTLKQPLGDRKVISATTGTEVPRAGT</sequence>
<dbReference type="RefSeq" id="WP_209342738.1">
    <property type="nucleotide sequence ID" value="NZ_JAGIQL010000107.1"/>
</dbReference>
<keyword evidence="3" id="KW-1185">Reference proteome</keyword>
<proteinExistence type="predicted"/>
<evidence type="ECO:0000313" key="3">
    <source>
        <dbReference type="Proteomes" id="UP000670475"/>
    </source>
</evidence>
<gene>
    <name evidence="2" type="ORF">JFN87_22705</name>
</gene>
<name>A0A940RXF8_9ACTN</name>
<keyword evidence="1" id="KW-0732">Signal</keyword>
<organism evidence="2 3">
    <name type="scientific">Streptomyces montanisoli</name>
    <dbReference type="NCBI Taxonomy" id="2798581"/>
    <lineage>
        <taxon>Bacteria</taxon>
        <taxon>Bacillati</taxon>
        <taxon>Actinomycetota</taxon>
        <taxon>Actinomycetes</taxon>
        <taxon>Kitasatosporales</taxon>
        <taxon>Streptomycetaceae</taxon>
        <taxon>Streptomyces</taxon>
    </lineage>
</organism>